<sequence length="90" mass="10928">MRKILDSFRNGSFDYKRAPLFIFLRPPLSLGYRINLCFLDRYVFSGFQSKLICRNWRQWKKPMMSKSFLPWLGASIKKLQREKGHIELRR</sequence>
<evidence type="ECO:0000313" key="1">
    <source>
        <dbReference type="EMBL" id="KAJ0191753.1"/>
    </source>
</evidence>
<accession>A0A9R1URR7</accession>
<protein>
    <submittedName>
        <fullName evidence="1">Uncharacterized protein</fullName>
    </submittedName>
</protein>
<comment type="caution">
    <text evidence="1">The sequence shown here is derived from an EMBL/GenBank/DDBJ whole genome shotgun (WGS) entry which is preliminary data.</text>
</comment>
<keyword evidence="2" id="KW-1185">Reference proteome</keyword>
<evidence type="ECO:0000313" key="2">
    <source>
        <dbReference type="Proteomes" id="UP000235145"/>
    </source>
</evidence>
<reference evidence="1 2" key="1">
    <citation type="journal article" date="2017" name="Nat. Commun.">
        <title>Genome assembly with in vitro proximity ligation data and whole-genome triplication in lettuce.</title>
        <authorList>
            <person name="Reyes-Chin-Wo S."/>
            <person name="Wang Z."/>
            <person name="Yang X."/>
            <person name="Kozik A."/>
            <person name="Arikit S."/>
            <person name="Song C."/>
            <person name="Xia L."/>
            <person name="Froenicke L."/>
            <person name="Lavelle D.O."/>
            <person name="Truco M.J."/>
            <person name="Xia R."/>
            <person name="Zhu S."/>
            <person name="Xu C."/>
            <person name="Xu H."/>
            <person name="Xu X."/>
            <person name="Cox K."/>
            <person name="Korf I."/>
            <person name="Meyers B.C."/>
            <person name="Michelmore R.W."/>
        </authorList>
    </citation>
    <scope>NUCLEOTIDE SEQUENCE [LARGE SCALE GENOMIC DNA]</scope>
    <source>
        <strain evidence="2">cv. Salinas</strain>
        <tissue evidence="1">Seedlings</tissue>
    </source>
</reference>
<gene>
    <name evidence="1" type="ORF">LSAT_V11C800394920</name>
</gene>
<proteinExistence type="predicted"/>
<dbReference type="AlphaFoldDB" id="A0A9R1URR7"/>
<dbReference type="EMBL" id="NBSK02000008">
    <property type="protein sequence ID" value="KAJ0191753.1"/>
    <property type="molecule type" value="Genomic_DNA"/>
</dbReference>
<name>A0A9R1URR7_LACSA</name>
<dbReference type="Proteomes" id="UP000235145">
    <property type="component" value="Unassembled WGS sequence"/>
</dbReference>
<organism evidence="1 2">
    <name type="scientific">Lactuca sativa</name>
    <name type="common">Garden lettuce</name>
    <dbReference type="NCBI Taxonomy" id="4236"/>
    <lineage>
        <taxon>Eukaryota</taxon>
        <taxon>Viridiplantae</taxon>
        <taxon>Streptophyta</taxon>
        <taxon>Embryophyta</taxon>
        <taxon>Tracheophyta</taxon>
        <taxon>Spermatophyta</taxon>
        <taxon>Magnoliopsida</taxon>
        <taxon>eudicotyledons</taxon>
        <taxon>Gunneridae</taxon>
        <taxon>Pentapetalae</taxon>
        <taxon>asterids</taxon>
        <taxon>campanulids</taxon>
        <taxon>Asterales</taxon>
        <taxon>Asteraceae</taxon>
        <taxon>Cichorioideae</taxon>
        <taxon>Cichorieae</taxon>
        <taxon>Lactucinae</taxon>
        <taxon>Lactuca</taxon>
    </lineage>
</organism>